<dbReference type="Gene3D" id="3.30.9.10">
    <property type="entry name" value="D-Amino Acid Oxidase, subunit A, domain 2"/>
    <property type="match status" value="1"/>
</dbReference>
<evidence type="ECO:0000259" key="4">
    <source>
        <dbReference type="Pfam" id="PF01266"/>
    </source>
</evidence>
<dbReference type="EMBL" id="LR785257">
    <property type="protein sequence ID" value="CAB3246954.1"/>
    <property type="molecule type" value="mRNA"/>
</dbReference>
<name>A0A6F9DD98_9ASCI</name>
<protein>
    <recommendedName>
        <fullName evidence="2">FAD-dependent oxidoreductase domain-containing protein 1</fullName>
    </recommendedName>
</protein>
<dbReference type="GO" id="GO:0016491">
    <property type="term" value="F:oxidoreductase activity"/>
    <property type="evidence" value="ECO:0007669"/>
    <property type="project" value="UniProtKB-KW"/>
</dbReference>
<reference evidence="5" key="1">
    <citation type="submission" date="2020-04" db="EMBL/GenBank/DDBJ databases">
        <authorList>
            <person name="Neveu A P."/>
        </authorList>
    </citation>
    <scope>NUCLEOTIDE SEQUENCE</scope>
    <source>
        <tissue evidence="5">Whole embryo</tissue>
    </source>
</reference>
<evidence type="ECO:0000256" key="1">
    <source>
        <dbReference type="ARBA" id="ARBA00023002"/>
    </source>
</evidence>
<evidence type="ECO:0000313" key="5">
    <source>
        <dbReference type="EMBL" id="CAB3246954.1"/>
    </source>
</evidence>
<evidence type="ECO:0000256" key="2">
    <source>
        <dbReference type="ARBA" id="ARBA00039785"/>
    </source>
</evidence>
<organism evidence="5">
    <name type="scientific">Phallusia mammillata</name>
    <dbReference type="NCBI Taxonomy" id="59560"/>
    <lineage>
        <taxon>Eukaryota</taxon>
        <taxon>Metazoa</taxon>
        <taxon>Chordata</taxon>
        <taxon>Tunicata</taxon>
        <taxon>Ascidiacea</taxon>
        <taxon>Phlebobranchia</taxon>
        <taxon>Ascidiidae</taxon>
        <taxon>Phallusia</taxon>
    </lineage>
</organism>
<dbReference type="GO" id="GO:0032981">
    <property type="term" value="P:mitochondrial respiratory chain complex I assembly"/>
    <property type="evidence" value="ECO:0007669"/>
    <property type="project" value="TreeGrafter"/>
</dbReference>
<dbReference type="AlphaFoldDB" id="A0A6F9DD98"/>
<accession>A0A6F9DD98</accession>
<dbReference type="Gene3D" id="3.50.50.60">
    <property type="entry name" value="FAD/NAD(P)-binding domain"/>
    <property type="match status" value="1"/>
</dbReference>
<dbReference type="PANTHER" id="PTHR13847">
    <property type="entry name" value="SARCOSINE DEHYDROGENASE-RELATED"/>
    <property type="match status" value="1"/>
</dbReference>
<proteinExistence type="evidence at transcript level"/>
<dbReference type="InterPro" id="IPR036188">
    <property type="entry name" value="FAD/NAD-bd_sf"/>
</dbReference>
<sequence length="520" mass="58722">MNFAMKLNSLCARLNLARKLSSGCYQSHSASALLQSQVLQNTSSRSVKYWSPFKDDEAYDIWSEKQDGPILLPQGNQCEYFIIGGGIMGQAMAYNLWRRIERVSVLKAKKEYGAKIVICEKDPTMCTSSTALSVGGIRSQFSHPSNIQLSMESAHFIDDIKVHLSTVDNPDPDIQFQRQGYLMLATPEGSSQLMQNYQVQVDTGAKVMLMTQEQLKEMFPWINVEGIELATYGLEHEGWFDPSLLHQSFKCKNPTLGIQSLKGEVVGFKKEIYDRNHPDKQLTMVLPDGSVCHPDDRVVGVYVKHPDHDKPVHVKAAHFINCAGPLSGKVAELCGIGTDNPDVHPLLKVKLPVERRKRYVYVVHCPDAPMFDFPFFVDPSGFWIRREGFGGKYVCGASPTTEADEPDTADLEVDYQYFDEYIWPRLAKRIPAFENLKVTSAWAGYYDFNTFDENGIIGSHPIYNNMWFLTGFSGHGIQQAYGASYMLSEQMINYKNMPALEPMGFMRLVNNHPMVEINCI</sequence>
<feature type="domain" description="FAD dependent oxidoreductase" evidence="4">
    <location>
        <begin position="81"/>
        <end position="489"/>
    </location>
</feature>
<dbReference type="PANTHER" id="PTHR13847:SF287">
    <property type="entry name" value="FAD-DEPENDENT OXIDOREDUCTASE DOMAIN-CONTAINING PROTEIN 1"/>
    <property type="match status" value="1"/>
</dbReference>
<dbReference type="GO" id="GO:0005739">
    <property type="term" value="C:mitochondrion"/>
    <property type="evidence" value="ECO:0007669"/>
    <property type="project" value="GOC"/>
</dbReference>
<gene>
    <name evidence="5" type="primary">Foxred1</name>
</gene>
<dbReference type="InterPro" id="IPR006076">
    <property type="entry name" value="FAD-dep_OxRdtase"/>
</dbReference>
<comment type="function">
    <text evidence="3">Required for the assembly of the mitochondrial membrane respiratory chain NADH dehydrogenase (Complex I). Involved in mid-late stages of complex I assembly.</text>
</comment>
<dbReference type="SUPFAM" id="SSF51905">
    <property type="entry name" value="FAD/NAD(P)-binding domain"/>
    <property type="match status" value="1"/>
</dbReference>
<evidence type="ECO:0000256" key="3">
    <source>
        <dbReference type="ARBA" id="ARBA00046185"/>
    </source>
</evidence>
<dbReference type="Pfam" id="PF01266">
    <property type="entry name" value="DAO"/>
    <property type="match status" value="1"/>
</dbReference>
<keyword evidence="1" id="KW-0560">Oxidoreductase</keyword>